<reference evidence="2 3" key="1">
    <citation type="submission" date="2015-09" db="EMBL/GenBank/DDBJ databases">
        <title>Trachymyrmex zeteki WGS genome.</title>
        <authorList>
            <person name="Nygaard S."/>
            <person name="Hu H."/>
            <person name="Boomsma J."/>
            <person name="Zhang G."/>
        </authorList>
    </citation>
    <scope>NUCLEOTIDE SEQUENCE [LARGE SCALE GENOMIC DNA]</scope>
    <source>
        <strain evidence="2">Tzet28-1</strain>
        <tissue evidence="2">Whole body</tissue>
    </source>
</reference>
<feature type="region of interest" description="Disordered" evidence="1">
    <location>
        <begin position="1"/>
        <end position="62"/>
    </location>
</feature>
<evidence type="ECO:0000256" key="1">
    <source>
        <dbReference type="SAM" id="MobiDB-lite"/>
    </source>
</evidence>
<accession>A0A151XIE6</accession>
<gene>
    <name evidence="2" type="ORF">ALC60_00575</name>
</gene>
<dbReference type="AlphaFoldDB" id="A0A151XIE6"/>
<feature type="compositionally biased region" description="Basic and acidic residues" evidence="1">
    <location>
        <begin position="109"/>
        <end position="134"/>
    </location>
</feature>
<protein>
    <submittedName>
        <fullName evidence="2">Uncharacterized protein</fullName>
    </submittedName>
</protein>
<organism evidence="2 3">
    <name type="scientific">Mycetomoellerius zeteki</name>
    <dbReference type="NCBI Taxonomy" id="64791"/>
    <lineage>
        <taxon>Eukaryota</taxon>
        <taxon>Metazoa</taxon>
        <taxon>Ecdysozoa</taxon>
        <taxon>Arthropoda</taxon>
        <taxon>Hexapoda</taxon>
        <taxon>Insecta</taxon>
        <taxon>Pterygota</taxon>
        <taxon>Neoptera</taxon>
        <taxon>Endopterygota</taxon>
        <taxon>Hymenoptera</taxon>
        <taxon>Apocrita</taxon>
        <taxon>Aculeata</taxon>
        <taxon>Formicoidea</taxon>
        <taxon>Formicidae</taxon>
        <taxon>Myrmicinae</taxon>
        <taxon>Mycetomoellerius</taxon>
    </lineage>
</organism>
<dbReference type="EMBL" id="KQ982080">
    <property type="protein sequence ID" value="KYQ60169.1"/>
    <property type="molecule type" value="Genomic_DNA"/>
</dbReference>
<evidence type="ECO:0000313" key="3">
    <source>
        <dbReference type="Proteomes" id="UP000075809"/>
    </source>
</evidence>
<proteinExistence type="predicted"/>
<name>A0A151XIE6_9HYME</name>
<dbReference type="Proteomes" id="UP000075809">
    <property type="component" value="Unassembled WGS sequence"/>
</dbReference>
<feature type="non-terminal residue" evidence="2">
    <location>
        <position position="1"/>
    </location>
</feature>
<keyword evidence="3" id="KW-1185">Reference proteome</keyword>
<evidence type="ECO:0000313" key="2">
    <source>
        <dbReference type="EMBL" id="KYQ60169.1"/>
    </source>
</evidence>
<feature type="region of interest" description="Disordered" evidence="1">
    <location>
        <begin position="97"/>
        <end position="134"/>
    </location>
</feature>
<sequence>PPSPRSPASFSKDGCHPAVSRRVCGPPSRHKDSYLTRGGPPEAATAVANQTSAFSDDEERRWGDGGENLRRFHAWRAVRGGTGQPDWAASLASCTEGRQLPAGLPPPRIIRDKREREKGAELKQETFREGDKRG</sequence>